<protein>
    <recommendedName>
        <fullName evidence="10">Transposase IS4 family protein</fullName>
    </recommendedName>
</protein>
<gene>
    <name evidence="9" type="ordered locus">CAP2UW1_4664</name>
</gene>
<accession>C7RVY1</accession>
<dbReference type="NCBIfam" id="NF033581">
    <property type="entry name" value="transpos_IS5_4"/>
    <property type="match status" value="1"/>
</dbReference>
<dbReference type="InterPro" id="IPR002559">
    <property type="entry name" value="Transposase_11"/>
</dbReference>
<evidence type="ECO:0000256" key="5">
    <source>
        <dbReference type="ARBA" id="ARBA00023172"/>
    </source>
</evidence>
<dbReference type="OrthoDB" id="9774608at2"/>
<keyword evidence="5" id="KW-0233">DNA recombination</keyword>
<dbReference type="HOGENOM" id="CLU_049873_1_2_4"/>
<sequence>MKQISFSEAEFAAKRPVTRRERFLADRERVIPWQDVLAIIEPYYPKGKRGRPPIGLERMLRVYLVQQCYGLSDEGVEDAITDSQALRGFVRIDLSREAVPDATTLLQFRHLLEEKDLSKAIFAAINAQLTAKGLMMREGTIADATILAAPPSVKNEAKARDPEMHQTKKGNQWHFGMKAHIGVDAESGLVHTVVGTAANAADVTQTAEVLHGEETTVYLDAGYTGVEKREELKDRDIDWQVATKRSKLKAIPKESQLGPLLRRLESVKASIRSKVEHPFHIVKNLFSHRKVRYKGLKKNTAQCYVPPYSGFFVPSYFGVRQAESPTLSPGGLAPATGWDKGPIGIGER</sequence>
<reference evidence="9" key="2">
    <citation type="submission" date="2009-09" db="EMBL/GenBank/DDBJ databases">
        <title>Complete sequence of plasmid1 of Candidatus Accumulibacter phosphatis clade IIA str. UW-1.</title>
        <authorList>
            <consortium name="US DOE Joint Genome Institute"/>
            <person name="Martin H.G."/>
            <person name="Ivanova N."/>
            <person name="Kunin V."/>
            <person name="Warnecke F."/>
            <person name="Barry K."/>
            <person name="He S."/>
            <person name="Salamov A."/>
            <person name="Szeto E."/>
            <person name="Dalin E."/>
            <person name="Pangilinan J.L."/>
            <person name="Lapidus A."/>
            <person name="Lowry S."/>
            <person name="Kyrpides N.C."/>
            <person name="McMahon K.D."/>
            <person name="Hugenholtz P."/>
        </authorList>
    </citation>
    <scope>NUCLEOTIDE SEQUENCE [LARGE SCALE GENOMIC DNA]</scope>
    <source>
        <strain evidence="9">UW-1</strain>
        <plasmid evidence="9">pAph01</plasmid>
        <plasmid>UW-1</plasmid>
    </source>
</reference>
<evidence type="ECO:0000259" key="7">
    <source>
        <dbReference type="Pfam" id="PF01609"/>
    </source>
</evidence>
<evidence type="ECO:0000256" key="2">
    <source>
        <dbReference type="ARBA" id="ARBA00010075"/>
    </source>
</evidence>
<evidence type="ECO:0000259" key="8">
    <source>
        <dbReference type="Pfam" id="PF05598"/>
    </source>
</evidence>
<keyword evidence="9" id="KW-0614">Plasmid</keyword>
<organism evidence="9">
    <name type="scientific">Accumulibacter regalis</name>
    <dbReference type="NCBI Taxonomy" id="522306"/>
    <lineage>
        <taxon>Bacteria</taxon>
        <taxon>Pseudomonadati</taxon>
        <taxon>Pseudomonadota</taxon>
        <taxon>Betaproteobacteria</taxon>
        <taxon>Candidatus Accumulibacter</taxon>
    </lineage>
</organism>
<comment type="similarity">
    <text evidence="2">Belongs to the transposase 11 family.</text>
</comment>
<dbReference type="InterPro" id="IPR047959">
    <property type="entry name" value="Transpos_IS5"/>
</dbReference>
<keyword evidence="4" id="KW-0238">DNA-binding</keyword>
<evidence type="ECO:0000256" key="3">
    <source>
        <dbReference type="ARBA" id="ARBA00022578"/>
    </source>
</evidence>
<feature type="domain" description="Transposase IS4-like" evidence="7">
    <location>
        <begin position="137"/>
        <end position="304"/>
    </location>
</feature>
<evidence type="ECO:0000256" key="4">
    <source>
        <dbReference type="ARBA" id="ARBA00023125"/>
    </source>
</evidence>
<feature type="domain" description="Transposase InsH N-terminal" evidence="8">
    <location>
        <begin position="18"/>
        <end position="110"/>
    </location>
</feature>
<dbReference type="KEGG" id="app:CAP2UW1_4664"/>
<dbReference type="PANTHER" id="PTHR35604">
    <property type="entry name" value="TRANSPOSASE INSH FOR INSERTION SEQUENCE ELEMENT IS5A-RELATED"/>
    <property type="match status" value="1"/>
</dbReference>
<feature type="region of interest" description="Disordered" evidence="6">
    <location>
        <begin position="328"/>
        <end position="348"/>
    </location>
</feature>
<dbReference type="PANTHER" id="PTHR35604:SF2">
    <property type="entry name" value="TRANSPOSASE INSH FOR INSERTION SEQUENCE ELEMENT IS5A-RELATED"/>
    <property type="match status" value="1"/>
</dbReference>
<evidence type="ECO:0000256" key="6">
    <source>
        <dbReference type="SAM" id="MobiDB-lite"/>
    </source>
</evidence>
<proteinExistence type="inferred from homology"/>
<evidence type="ECO:0000313" key="9">
    <source>
        <dbReference type="EMBL" id="ACV37791.1"/>
    </source>
</evidence>
<geneLocation type="plasmid" evidence="9">
    <name>pAph01</name>
</geneLocation>
<evidence type="ECO:0000256" key="1">
    <source>
        <dbReference type="ARBA" id="ARBA00003544"/>
    </source>
</evidence>
<dbReference type="GO" id="GO:0006313">
    <property type="term" value="P:DNA transposition"/>
    <property type="evidence" value="ECO:0007669"/>
    <property type="project" value="InterPro"/>
</dbReference>
<dbReference type="Pfam" id="PF05598">
    <property type="entry name" value="DUF772"/>
    <property type="match status" value="1"/>
</dbReference>
<reference evidence="9" key="1">
    <citation type="submission" date="2009-08" db="EMBL/GenBank/DDBJ databases">
        <authorList>
            <consortium name="US DOE Joint Genome Institute"/>
            <person name="Lucas S."/>
            <person name="Copeland A."/>
            <person name="Lapidus A."/>
            <person name="Glavina del Rio T."/>
            <person name="Dalin E."/>
            <person name="Tice H."/>
            <person name="Bruce D."/>
            <person name="Barry K."/>
            <person name="Pitluck S."/>
            <person name="Lowry S."/>
            <person name="Larimer F."/>
            <person name="Land M."/>
            <person name="Hauser L."/>
            <person name="Kyrpides N."/>
            <person name="Ivanova N."/>
            <person name="McMahon K.D."/>
            <person name="Hugenholtz P."/>
        </authorList>
    </citation>
    <scope>NUCLEOTIDE SEQUENCE</scope>
    <source>
        <strain evidence="9">UW-1</strain>
        <plasmid evidence="9">pAph01</plasmid>
    </source>
</reference>
<dbReference type="InterPro" id="IPR008490">
    <property type="entry name" value="Transposase_InsH_N"/>
</dbReference>
<dbReference type="GO" id="GO:0004803">
    <property type="term" value="F:transposase activity"/>
    <property type="evidence" value="ECO:0007669"/>
    <property type="project" value="InterPro"/>
</dbReference>
<name>C7RVY1_ACCRE</name>
<evidence type="ECO:0008006" key="10">
    <source>
        <dbReference type="Google" id="ProtNLM"/>
    </source>
</evidence>
<keyword evidence="3" id="KW-0815">Transposition</keyword>
<dbReference type="Pfam" id="PF01609">
    <property type="entry name" value="DDE_Tnp_1"/>
    <property type="match status" value="1"/>
</dbReference>
<dbReference type="AlphaFoldDB" id="C7RVY1"/>
<comment type="function">
    <text evidence="1">Involved in the transposition of the insertion sequence IS5.</text>
</comment>
<dbReference type="GO" id="GO:0003677">
    <property type="term" value="F:DNA binding"/>
    <property type="evidence" value="ECO:0007669"/>
    <property type="project" value="UniProtKB-KW"/>
</dbReference>
<dbReference type="EMBL" id="CP001716">
    <property type="protein sequence ID" value="ACV37791.1"/>
    <property type="molecule type" value="Genomic_DNA"/>
</dbReference>